<feature type="compositionally biased region" description="Low complexity" evidence="1">
    <location>
        <begin position="978"/>
        <end position="1001"/>
    </location>
</feature>
<feature type="signal peptide" evidence="2">
    <location>
        <begin position="1"/>
        <end position="20"/>
    </location>
</feature>
<sequence>MPDIRIKLTLLCIVLLSANAVSEYVLEDLIAMEDNQRAIHNIGDDSRDGVFNAAGEHRQLIRTVRQKKTDNEGGEKQTAEKEKPKEDDDEEKKTLAQQVADGKYGLIQTEIFSDKPERPGIISYEINPEVPKDNVNNYGGLKAEEIWLAENHLLVLGGGGFGEGGGRDEGRKKPVWPPIDNYVAPERQVKIPPNPKVPPPFPVQLRDGGPIEFLRGENGTGGPPPFPPFPGAGFFPPGNFSGVPPPFFPPPGNFSPGNGAPGPYGQLPPPPFPFPPPSLNGSFIPPPPPFLPGGKQSVPFDEDDPSIYYPPPYDFVYPRDNSSIVPAGPLVPGIVLPPPPDFFAPLNDKPALRQRPKATPTKAPPRPTKKPASEKYNYATPARGSTASKPTKRPSVQIITEEPQQHINEVTPFPHSLPANAVVQGWLPIPAPRPFYITRPRKPYTKNVHQQENTTPPPVVIKERRPTSSQIYSDDGYYYDKPKSRPKENVNYTPTKLVNVDHAYNPPPVYNNPIYITSTIPPPQVPYQNQPQTQNGKALKTFYFYEEPHDISTTTIRPPVQANYYSTPVPQSNYYLPVQEQPRYVQNKYELPPLRANIQTSTRAPPVNYFYITEAPPRAVTTSSRRPPVYEYSYTAPGYGTIDAPKVGTPTPLGISHASVNNQIPEDGSYNYYDDYLDHTTPRTPVSSKHQNRYNQDNLNIVKNNLIYTTERPVYRAPSQTKSPPRGYVYSTTQRPVLSTTAAPYSADLQTQNPYYAFFTHHDAGLIDDITKKYFTIFGQKLNNQGTTPLTPTENSYESVTRKPVKYNRVVTSTPPPRIQEYYYSSPSPQNVPAYYDYEYYDSEERINSNNQGINSAQKAQYYDRSSPQSQTPRPPTLEHDTDVNYNTQNLQIDADAEMIDPQKDPRVDPLRQRAEQLQLRNPIGSSLISYSLPGNGGGHFYFLTPQSIQDQEDANAYAAYSQQQQLGPLYYNKRNTQRQQPISSSSSNSQSSSSTRNNQRQNKRRQYNRQNVEAT</sequence>
<dbReference type="AlphaFoldDB" id="A0A482X899"/>
<name>A0A482X899_LAOST</name>
<reference evidence="3 4" key="1">
    <citation type="journal article" date="2017" name="Gigascience">
        <title>Genome sequence of the small brown planthopper, Laodelphax striatellus.</title>
        <authorList>
            <person name="Zhu J."/>
            <person name="Jiang F."/>
            <person name="Wang X."/>
            <person name="Yang P."/>
            <person name="Bao Y."/>
            <person name="Zhao W."/>
            <person name="Wang W."/>
            <person name="Lu H."/>
            <person name="Wang Q."/>
            <person name="Cui N."/>
            <person name="Li J."/>
            <person name="Chen X."/>
            <person name="Luo L."/>
            <person name="Yu J."/>
            <person name="Kang L."/>
            <person name="Cui F."/>
        </authorList>
    </citation>
    <scope>NUCLEOTIDE SEQUENCE [LARGE SCALE GENOMIC DNA]</scope>
    <source>
        <strain evidence="3">Lst14</strain>
    </source>
</reference>
<dbReference type="EMBL" id="QKKF02016051">
    <property type="protein sequence ID" value="RZF41927.1"/>
    <property type="molecule type" value="Genomic_DNA"/>
</dbReference>
<accession>A0A482X899</accession>
<feature type="compositionally biased region" description="Pro residues" evidence="1">
    <location>
        <begin position="192"/>
        <end position="202"/>
    </location>
</feature>
<organism evidence="3 4">
    <name type="scientific">Laodelphax striatellus</name>
    <name type="common">Small brown planthopper</name>
    <name type="synonym">Delphax striatella</name>
    <dbReference type="NCBI Taxonomy" id="195883"/>
    <lineage>
        <taxon>Eukaryota</taxon>
        <taxon>Metazoa</taxon>
        <taxon>Ecdysozoa</taxon>
        <taxon>Arthropoda</taxon>
        <taxon>Hexapoda</taxon>
        <taxon>Insecta</taxon>
        <taxon>Pterygota</taxon>
        <taxon>Neoptera</taxon>
        <taxon>Paraneoptera</taxon>
        <taxon>Hemiptera</taxon>
        <taxon>Auchenorrhyncha</taxon>
        <taxon>Fulgoroidea</taxon>
        <taxon>Delphacidae</taxon>
        <taxon>Criomorphinae</taxon>
        <taxon>Laodelphax</taxon>
    </lineage>
</organism>
<feature type="region of interest" description="Disordered" evidence="1">
    <location>
        <begin position="342"/>
        <end position="394"/>
    </location>
</feature>
<evidence type="ECO:0000256" key="2">
    <source>
        <dbReference type="SAM" id="SignalP"/>
    </source>
</evidence>
<feature type="chain" id="PRO_5019789129" evidence="2">
    <location>
        <begin position="21"/>
        <end position="1016"/>
    </location>
</feature>
<evidence type="ECO:0000313" key="4">
    <source>
        <dbReference type="Proteomes" id="UP000291343"/>
    </source>
</evidence>
<feature type="region of interest" description="Disordered" evidence="1">
    <location>
        <begin position="64"/>
        <end position="96"/>
    </location>
</feature>
<feature type="compositionally biased region" description="Pro residues" evidence="1">
    <location>
        <begin position="266"/>
        <end position="291"/>
    </location>
</feature>
<feature type="region of interest" description="Disordered" evidence="1">
    <location>
        <begin position="858"/>
        <end position="883"/>
    </location>
</feature>
<keyword evidence="4" id="KW-1185">Reference proteome</keyword>
<gene>
    <name evidence="3" type="ORF">LSTR_LSTR005695</name>
</gene>
<comment type="caution">
    <text evidence="3">The sequence shown here is derived from an EMBL/GenBank/DDBJ whole genome shotgun (WGS) entry which is preliminary data.</text>
</comment>
<feature type="region of interest" description="Disordered" evidence="1">
    <location>
        <begin position="470"/>
        <end position="491"/>
    </location>
</feature>
<feature type="compositionally biased region" description="Low complexity" evidence="1">
    <location>
        <begin position="254"/>
        <end position="263"/>
    </location>
</feature>
<evidence type="ECO:0000313" key="3">
    <source>
        <dbReference type="EMBL" id="RZF41927.1"/>
    </source>
</evidence>
<feature type="compositionally biased region" description="Pro residues" evidence="1">
    <location>
        <begin position="243"/>
        <end position="253"/>
    </location>
</feature>
<feature type="region of interest" description="Disordered" evidence="1">
    <location>
        <begin position="186"/>
        <end position="304"/>
    </location>
</feature>
<keyword evidence="2" id="KW-0732">Signal</keyword>
<proteinExistence type="predicted"/>
<evidence type="ECO:0000256" key="1">
    <source>
        <dbReference type="SAM" id="MobiDB-lite"/>
    </source>
</evidence>
<feature type="compositionally biased region" description="Basic and acidic residues" evidence="1">
    <location>
        <begin position="67"/>
        <end position="94"/>
    </location>
</feature>
<dbReference type="InParanoid" id="A0A482X899"/>
<feature type="compositionally biased region" description="Low complexity" evidence="1">
    <location>
        <begin position="231"/>
        <end position="242"/>
    </location>
</feature>
<feature type="compositionally biased region" description="Basic and acidic residues" evidence="1">
    <location>
        <begin position="478"/>
        <end position="488"/>
    </location>
</feature>
<dbReference type="Proteomes" id="UP000291343">
    <property type="component" value="Unassembled WGS sequence"/>
</dbReference>
<dbReference type="OrthoDB" id="6363232at2759"/>
<feature type="region of interest" description="Disordered" evidence="1">
    <location>
        <begin position="973"/>
        <end position="1016"/>
    </location>
</feature>
<protein>
    <submittedName>
        <fullName evidence="3">Uncharacterized protein</fullName>
    </submittedName>
</protein>